<gene>
    <name evidence="7" type="ORF">SAMN05216557_10710</name>
</gene>
<name>A0A1G7PN31_9SPHN</name>
<accession>A0A1G7PN31</accession>
<evidence type="ECO:0000256" key="2">
    <source>
        <dbReference type="ARBA" id="ARBA00005947"/>
    </source>
</evidence>
<evidence type="ECO:0000313" key="8">
    <source>
        <dbReference type="Proteomes" id="UP000323502"/>
    </source>
</evidence>
<dbReference type="Proteomes" id="UP000323502">
    <property type="component" value="Unassembled WGS sequence"/>
</dbReference>
<keyword evidence="5" id="KW-0862">Zinc</keyword>
<sequence length="351" mass="37097">MVPLVGLARWAVMMKIVFDGRQLAHAPAREMHNGDWTAFQETPARAEAILAAIGPAGPARDFGMDPLLAVHDAAYLDFLKIAHADWRAAGRTGDAIGYAWPIVGRRPIDLTRIDARLGRYSYDAVTPIAAGTWDAAYWSAQSALTALDAVAEGASGAFALCRPPGHHAGRDYCGGYCFLNSAAIVAAEARRRGLGPVAILDVDYHHGNGTQDIFLADPSILFVSIHADPVADYPFYWGHPDEDGEGAGRGATLNLPLPRGTGWGTYRPALDRALAAIADFGTRFLVLSFGADTYAGDPISHFALQRDDFAALARHIAAAGLPTVTVMEGGYAAAELGNNVAAFLAGLSSNG</sequence>
<dbReference type="InterPro" id="IPR037138">
    <property type="entry name" value="His_deacetylse_dom_sf"/>
</dbReference>
<dbReference type="Pfam" id="PF00850">
    <property type="entry name" value="Hist_deacetyl"/>
    <property type="match status" value="1"/>
</dbReference>
<keyword evidence="8" id="KW-1185">Reference proteome</keyword>
<evidence type="ECO:0000256" key="4">
    <source>
        <dbReference type="ARBA" id="ARBA00022801"/>
    </source>
</evidence>
<comment type="cofactor">
    <cofactor evidence="1">
        <name>Zn(2+)</name>
        <dbReference type="ChEBI" id="CHEBI:29105"/>
    </cofactor>
</comment>
<dbReference type="InterPro" id="IPR023696">
    <property type="entry name" value="Ureohydrolase_dom_sf"/>
</dbReference>
<evidence type="ECO:0000259" key="6">
    <source>
        <dbReference type="Pfam" id="PF00850"/>
    </source>
</evidence>
<proteinExistence type="inferred from homology"/>
<comment type="similarity">
    <text evidence="2">Belongs to the histone deacetylase family.</text>
</comment>
<dbReference type="EMBL" id="FNBI01000007">
    <property type="protein sequence ID" value="SDF87822.1"/>
    <property type="molecule type" value="Genomic_DNA"/>
</dbReference>
<dbReference type="CDD" id="cd10001">
    <property type="entry name" value="HDAC_classII_APAH"/>
    <property type="match status" value="1"/>
</dbReference>
<dbReference type="InterPro" id="IPR023801">
    <property type="entry name" value="His_deacetylse_dom"/>
</dbReference>
<dbReference type="SUPFAM" id="SSF52768">
    <property type="entry name" value="Arginase/deacetylase"/>
    <property type="match status" value="1"/>
</dbReference>
<dbReference type="PRINTS" id="PR01270">
    <property type="entry name" value="HDASUPER"/>
</dbReference>
<feature type="domain" description="Histone deacetylase" evidence="6">
    <location>
        <begin position="59"/>
        <end position="346"/>
    </location>
</feature>
<reference evidence="7 8" key="1">
    <citation type="submission" date="2016-10" db="EMBL/GenBank/DDBJ databases">
        <authorList>
            <person name="Varghese N."/>
            <person name="Submissions S."/>
        </authorList>
    </citation>
    <scope>NUCLEOTIDE SEQUENCE [LARGE SCALE GENOMIC DNA]</scope>
    <source>
        <strain evidence="7 8">S7-754</strain>
    </source>
</reference>
<dbReference type="PANTHER" id="PTHR10625">
    <property type="entry name" value="HISTONE DEACETYLASE HDAC1-RELATED"/>
    <property type="match status" value="1"/>
</dbReference>
<dbReference type="PANTHER" id="PTHR10625:SF17">
    <property type="entry name" value="HISTONE DEACETYLASE 8"/>
    <property type="match status" value="1"/>
</dbReference>
<protein>
    <submittedName>
        <fullName evidence="7">Acetoin utilization deacetylase AcuC</fullName>
    </submittedName>
</protein>
<evidence type="ECO:0000256" key="5">
    <source>
        <dbReference type="ARBA" id="ARBA00022833"/>
    </source>
</evidence>
<dbReference type="Gene3D" id="3.40.800.20">
    <property type="entry name" value="Histone deacetylase domain"/>
    <property type="match status" value="1"/>
</dbReference>
<dbReference type="GO" id="GO:0016787">
    <property type="term" value="F:hydrolase activity"/>
    <property type="evidence" value="ECO:0007669"/>
    <property type="project" value="UniProtKB-KW"/>
</dbReference>
<evidence type="ECO:0000256" key="3">
    <source>
        <dbReference type="ARBA" id="ARBA00022723"/>
    </source>
</evidence>
<evidence type="ECO:0000313" key="7">
    <source>
        <dbReference type="EMBL" id="SDF87822.1"/>
    </source>
</evidence>
<dbReference type="GO" id="GO:0040029">
    <property type="term" value="P:epigenetic regulation of gene expression"/>
    <property type="evidence" value="ECO:0007669"/>
    <property type="project" value="TreeGrafter"/>
</dbReference>
<dbReference type="GO" id="GO:0004407">
    <property type="term" value="F:histone deacetylase activity"/>
    <property type="evidence" value="ECO:0007669"/>
    <property type="project" value="TreeGrafter"/>
</dbReference>
<dbReference type="GO" id="GO:0046872">
    <property type="term" value="F:metal ion binding"/>
    <property type="evidence" value="ECO:0007669"/>
    <property type="project" value="UniProtKB-KW"/>
</dbReference>
<organism evidence="7 8">
    <name type="scientific">Sphingomonas carotinifaciens</name>
    <dbReference type="NCBI Taxonomy" id="1166323"/>
    <lineage>
        <taxon>Bacteria</taxon>
        <taxon>Pseudomonadati</taxon>
        <taxon>Pseudomonadota</taxon>
        <taxon>Alphaproteobacteria</taxon>
        <taxon>Sphingomonadales</taxon>
        <taxon>Sphingomonadaceae</taxon>
        <taxon>Sphingomonas</taxon>
    </lineage>
</organism>
<keyword evidence="4" id="KW-0378">Hydrolase</keyword>
<dbReference type="InterPro" id="IPR000286">
    <property type="entry name" value="HDACs"/>
</dbReference>
<evidence type="ECO:0000256" key="1">
    <source>
        <dbReference type="ARBA" id="ARBA00001947"/>
    </source>
</evidence>
<keyword evidence="3" id="KW-0479">Metal-binding</keyword>
<dbReference type="AlphaFoldDB" id="A0A1G7PN31"/>